<accession>A0A9K3IW43</accession>
<proteinExistence type="predicted"/>
<dbReference type="GO" id="GO:0005634">
    <property type="term" value="C:nucleus"/>
    <property type="evidence" value="ECO:0007669"/>
    <property type="project" value="UniProtKB-SubCell"/>
</dbReference>
<dbReference type="Proteomes" id="UP000215914">
    <property type="component" value="Unassembled WGS sequence"/>
</dbReference>
<evidence type="ECO:0000256" key="5">
    <source>
        <dbReference type="ARBA" id="ARBA00023242"/>
    </source>
</evidence>
<reference evidence="6" key="1">
    <citation type="journal article" date="2017" name="Nature">
        <title>The sunflower genome provides insights into oil metabolism, flowering and Asterid evolution.</title>
        <authorList>
            <person name="Badouin H."/>
            <person name="Gouzy J."/>
            <person name="Grassa C.J."/>
            <person name="Murat F."/>
            <person name="Staton S.E."/>
            <person name="Cottret L."/>
            <person name="Lelandais-Briere C."/>
            <person name="Owens G.L."/>
            <person name="Carrere S."/>
            <person name="Mayjonade B."/>
            <person name="Legrand L."/>
            <person name="Gill N."/>
            <person name="Kane N.C."/>
            <person name="Bowers J.E."/>
            <person name="Hubner S."/>
            <person name="Bellec A."/>
            <person name="Berard A."/>
            <person name="Berges H."/>
            <person name="Blanchet N."/>
            <person name="Boniface M.C."/>
            <person name="Brunel D."/>
            <person name="Catrice O."/>
            <person name="Chaidir N."/>
            <person name="Claudel C."/>
            <person name="Donnadieu C."/>
            <person name="Faraut T."/>
            <person name="Fievet G."/>
            <person name="Helmstetter N."/>
            <person name="King M."/>
            <person name="Knapp S.J."/>
            <person name="Lai Z."/>
            <person name="Le Paslier M.C."/>
            <person name="Lippi Y."/>
            <person name="Lorenzon L."/>
            <person name="Mandel J.R."/>
            <person name="Marage G."/>
            <person name="Marchand G."/>
            <person name="Marquand E."/>
            <person name="Bret-Mestries E."/>
            <person name="Morien E."/>
            <person name="Nambeesan S."/>
            <person name="Nguyen T."/>
            <person name="Pegot-Espagnet P."/>
            <person name="Pouilly N."/>
            <person name="Raftis F."/>
            <person name="Sallet E."/>
            <person name="Schiex T."/>
            <person name="Thomas J."/>
            <person name="Vandecasteele C."/>
            <person name="Vares D."/>
            <person name="Vear F."/>
            <person name="Vautrin S."/>
            <person name="Crespi M."/>
            <person name="Mangin B."/>
            <person name="Burke J.M."/>
            <person name="Salse J."/>
            <person name="Munos S."/>
            <person name="Vincourt P."/>
            <person name="Rieseberg L.H."/>
            <person name="Langlade N.B."/>
        </authorList>
    </citation>
    <scope>NUCLEOTIDE SEQUENCE</scope>
    <source>
        <tissue evidence="6">Leaves</tissue>
    </source>
</reference>
<organism evidence="6 7">
    <name type="scientific">Helianthus annuus</name>
    <name type="common">Common sunflower</name>
    <dbReference type="NCBI Taxonomy" id="4232"/>
    <lineage>
        <taxon>Eukaryota</taxon>
        <taxon>Viridiplantae</taxon>
        <taxon>Streptophyta</taxon>
        <taxon>Embryophyta</taxon>
        <taxon>Tracheophyta</taxon>
        <taxon>Spermatophyta</taxon>
        <taxon>Magnoliopsida</taxon>
        <taxon>eudicotyledons</taxon>
        <taxon>Gunneridae</taxon>
        <taxon>Pentapetalae</taxon>
        <taxon>asterids</taxon>
        <taxon>campanulids</taxon>
        <taxon>Asterales</taxon>
        <taxon>Asteraceae</taxon>
        <taxon>Asteroideae</taxon>
        <taxon>Heliantheae alliance</taxon>
        <taxon>Heliantheae</taxon>
        <taxon>Helianthus</taxon>
    </lineage>
</organism>
<comment type="subcellular location">
    <subcellularLocation>
        <location evidence="1">Nucleus</location>
    </subcellularLocation>
</comment>
<keyword evidence="7" id="KW-1185">Reference proteome</keyword>
<dbReference type="InterPro" id="IPR015300">
    <property type="entry name" value="DNA-bd_pseudobarrel_sf"/>
</dbReference>
<evidence type="ECO:0000313" key="6">
    <source>
        <dbReference type="EMBL" id="KAF5804236.1"/>
    </source>
</evidence>
<evidence type="ECO:0000256" key="2">
    <source>
        <dbReference type="ARBA" id="ARBA00023015"/>
    </source>
</evidence>
<keyword evidence="2" id="KW-0805">Transcription regulation</keyword>
<keyword evidence="4" id="KW-0804">Transcription</keyword>
<comment type="caution">
    <text evidence="6">The sequence shown here is derived from an EMBL/GenBank/DDBJ whole genome shotgun (WGS) entry which is preliminary data.</text>
</comment>
<dbReference type="SUPFAM" id="SSF101936">
    <property type="entry name" value="DNA-binding pseudobarrel domain"/>
    <property type="match status" value="1"/>
</dbReference>
<dbReference type="GO" id="GO:0003677">
    <property type="term" value="F:DNA binding"/>
    <property type="evidence" value="ECO:0007669"/>
    <property type="project" value="UniProtKB-KW"/>
</dbReference>
<sequence>MDPSNNSPSFLLRTMTQYFWYVYLSYMGEHPPYNESVKIVDGNNIWFVRLKRTALGPVLGDGFTKVVRDSGITKNDYLLFQSFGPSSFFVSVLKSCVHENCFISKIKPEDDVIVMDDEFWRQFYGKIFKGGESTLYVRDIFWNVKIDRLSDSCVFTHGCSEMVNDIALDMGGLPLSFQWLDIKLSRFLSLIIKPVLKFNSRRLTSLFWMTRFMVMMVMKWLLRLVMPELMVSKVLLWIMKMTDFSFQLLSRSSM</sequence>
<protein>
    <submittedName>
        <fullName evidence="6">DNA-binding pseudobarrel domain superfamily</fullName>
    </submittedName>
</protein>
<dbReference type="EMBL" id="MNCJ02000320">
    <property type="protein sequence ID" value="KAF5804236.1"/>
    <property type="molecule type" value="Genomic_DNA"/>
</dbReference>
<dbReference type="Gramene" id="mRNA:HanXRQr2_Chr05g0194791">
    <property type="protein sequence ID" value="mRNA:HanXRQr2_Chr05g0194791"/>
    <property type="gene ID" value="HanXRQr2_Chr05g0194791"/>
</dbReference>
<evidence type="ECO:0000256" key="1">
    <source>
        <dbReference type="ARBA" id="ARBA00004123"/>
    </source>
</evidence>
<gene>
    <name evidence="6" type="ORF">HanXRQr2_Chr05g0194791</name>
</gene>
<dbReference type="AlphaFoldDB" id="A0A9K3IW43"/>
<evidence type="ECO:0000313" key="7">
    <source>
        <dbReference type="Proteomes" id="UP000215914"/>
    </source>
</evidence>
<evidence type="ECO:0000256" key="3">
    <source>
        <dbReference type="ARBA" id="ARBA00023125"/>
    </source>
</evidence>
<name>A0A9K3IW43_HELAN</name>
<evidence type="ECO:0000256" key="4">
    <source>
        <dbReference type="ARBA" id="ARBA00023163"/>
    </source>
</evidence>
<keyword evidence="3 6" id="KW-0238">DNA-binding</keyword>
<keyword evidence="5" id="KW-0539">Nucleus</keyword>
<reference evidence="6" key="2">
    <citation type="submission" date="2020-06" db="EMBL/GenBank/DDBJ databases">
        <title>Helianthus annuus Genome sequencing and assembly Release 2.</title>
        <authorList>
            <person name="Gouzy J."/>
            <person name="Langlade N."/>
            <person name="Munos S."/>
        </authorList>
    </citation>
    <scope>NUCLEOTIDE SEQUENCE</scope>
    <source>
        <tissue evidence="6">Leaves</tissue>
    </source>
</reference>